<protein>
    <submittedName>
        <fullName evidence="2">Uncharacterized protein</fullName>
    </submittedName>
</protein>
<dbReference type="Proteomes" id="UP001237642">
    <property type="component" value="Unassembled WGS sequence"/>
</dbReference>
<reference evidence="2" key="1">
    <citation type="submission" date="2023-02" db="EMBL/GenBank/DDBJ databases">
        <title>Genome of toxic invasive species Heracleum sosnowskyi carries increased number of genes despite the absence of recent whole-genome duplications.</title>
        <authorList>
            <person name="Schelkunov M."/>
            <person name="Shtratnikova V."/>
            <person name="Makarenko M."/>
            <person name="Klepikova A."/>
            <person name="Omelchenko D."/>
            <person name="Novikova G."/>
            <person name="Obukhova E."/>
            <person name="Bogdanov V."/>
            <person name="Penin A."/>
            <person name="Logacheva M."/>
        </authorList>
    </citation>
    <scope>NUCLEOTIDE SEQUENCE</scope>
    <source>
        <strain evidence="2">Hsosn_3</strain>
        <tissue evidence="2">Leaf</tissue>
    </source>
</reference>
<keyword evidence="1" id="KW-0812">Transmembrane</keyword>
<keyword evidence="1" id="KW-1133">Transmembrane helix</keyword>
<sequence>MEKEQEKILGFLIAHCSDQLSSILLSPDPSLHYLSFSTLRSYWIPILHLLIRFIINRIHICPNSMMAPFELRTTFTSSNLNIIGMQVRKIICMFGSISVVLLLNFLRHFQALVE</sequence>
<dbReference type="EMBL" id="JAUIZM010000010">
    <property type="protein sequence ID" value="KAK1359225.1"/>
    <property type="molecule type" value="Genomic_DNA"/>
</dbReference>
<accession>A0AAD8H1H2</accession>
<evidence type="ECO:0000313" key="2">
    <source>
        <dbReference type="EMBL" id="KAK1359225.1"/>
    </source>
</evidence>
<proteinExistence type="predicted"/>
<keyword evidence="1" id="KW-0472">Membrane</keyword>
<evidence type="ECO:0000256" key="1">
    <source>
        <dbReference type="SAM" id="Phobius"/>
    </source>
</evidence>
<keyword evidence="3" id="KW-1185">Reference proteome</keyword>
<organism evidence="2 3">
    <name type="scientific">Heracleum sosnowskyi</name>
    <dbReference type="NCBI Taxonomy" id="360622"/>
    <lineage>
        <taxon>Eukaryota</taxon>
        <taxon>Viridiplantae</taxon>
        <taxon>Streptophyta</taxon>
        <taxon>Embryophyta</taxon>
        <taxon>Tracheophyta</taxon>
        <taxon>Spermatophyta</taxon>
        <taxon>Magnoliopsida</taxon>
        <taxon>eudicotyledons</taxon>
        <taxon>Gunneridae</taxon>
        <taxon>Pentapetalae</taxon>
        <taxon>asterids</taxon>
        <taxon>campanulids</taxon>
        <taxon>Apiales</taxon>
        <taxon>Apiaceae</taxon>
        <taxon>Apioideae</taxon>
        <taxon>apioid superclade</taxon>
        <taxon>Tordylieae</taxon>
        <taxon>Tordyliinae</taxon>
        <taxon>Heracleum</taxon>
    </lineage>
</organism>
<reference evidence="2" key="2">
    <citation type="submission" date="2023-05" db="EMBL/GenBank/DDBJ databases">
        <authorList>
            <person name="Schelkunov M.I."/>
        </authorList>
    </citation>
    <scope>NUCLEOTIDE SEQUENCE</scope>
    <source>
        <strain evidence="2">Hsosn_3</strain>
        <tissue evidence="2">Leaf</tissue>
    </source>
</reference>
<evidence type="ECO:0000313" key="3">
    <source>
        <dbReference type="Proteomes" id="UP001237642"/>
    </source>
</evidence>
<gene>
    <name evidence="2" type="ORF">POM88_043699</name>
</gene>
<dbReference type="AlphaFoldDB" id="A0AAD8H1H2"/>
<feature type="transmembrane region" description="Helical" evidence="1">
    <location>
        <begin position="90"/>
        <end position="109"/>
    </location>
</feature>
<comment type="caution">
    <text evidence="2">The sequence shown here is derived from an EMBL/GenBank/DDBJ whole genome shotgun (WGS) entry which is preliminary data.</text>
</comment>
<name>A0AAD8H1H2_9APIA</name>